<keyword evidence="1" id="KW-0233">DNA recombination</keyword>
<reference evidence="3 4" key="1">
    <citation type="journal article" date="2019" name="Emerg. Microbes Infect.">
        <title>Comprehensive subspecies identification of 175 nontuberculous mycobacteria species based on 7547 genomic profiles.</title>
        <authorList>
            <person name="Matsumoto Y."/>
            <person name="Kinjo T."/>
            <person name="Motooka D."/>
            <person name="Nabeya D."/>
            <person name="Jung N."/>
            <person name="Uechi K."/>
            <person name="Horii T."/>
            <person name="Iida T."/>
            <person name="Fujita J."/>
            <person name="Nakamura S."/>
        </authorList>
    </citation>
    <scope>NUCLEOTIDE SEQUENCE [LARGE SCALE GENOMIC DNA]</scope>
    <source>
        <strain evidence="3 4">JCM 30726</strain>
    </source>
</reference>
<dbReference type="GO" id="GO:0015074">
    <property type="term" value="P:DNA integration"/>
    <property type="evidence" value="ECO:0007669"/>
    <property type="project" value="InterPro"/>
</dbReference>
<dbReference type="AlphaFoldDB" id="A0A7I9ZEN2"/>
<evidence type="ECO:0000256" key="1">
    <source>
        <dbReference type="ARBA" id="ARBA00023172"/>
    </source>
</evidence>
<evidence type="ECO:0000313" key="4">
    <source>
        <dbReference type="Proteomes" id="UP000465301"/>
    </source>
</evidence>
<keyword evidence="4" id="KW-1185">Reference proteome</keyword>
<dbReference type="PROSITE" id="PS51898">
    <property type="entry name" value="TYR_RECOMBINASE"/>
    <property type="match status" value="1"/>
</dbReference>
<name>A0A7I9ZEN2_9MYCO</name>
<gene>
    <name evidence="3" type="ORF">MTIM_49660</name>
</gene>
<feature type="domain" description="Tyr recombinase" evidence="2">
    <location>
        <begin position="1"/>
        <end position="156"/>
    </location>
</feature>
<evidence type="ECO:0000313" key="3">
    <source>
        <dbReference type="EMBL" id="GFG99087.1"/>
    </source>
</evidence>
<dbReference type="EMBL" id="BLLA01000001">
    <property type="protein sequence ID" value="GFG99087.1"/>
    <property type="molecule type" value="Genomic_DNA"/>
</dbReference>
<accession>A0A7I9ZEN2</accession>
<sequence length="156" mass="16885">MGLRADELIHANIGDIRATDDGGVLHVRGKGNKDRPIPAEDGLIQVLQRYLDSRASRSPRGAKRYCGRAGMTAWPASAALFVGTDGERITRGVLQYRVLRAFKEAGMNSQRARGALVHGLRHTYATELANSDGVFPLNESKPVLESCGPMSGEKGR</sequence>
<dbReference type="Gene3D" id="1.10.443.10">
    <property type="entry name" value="Intergrase catalytic core"/>
    <property type="match status" value="1"/>
</dbReference>
<dbReference type="Pfam" id="PF00589">
    <property type="entry name" value="Phage_integrase"/>
    <property type="match status" value="1"/>
</dbReference>
<protein>
    <recommendedName>
        <fullName evidence="2">Tyr recombinase domain-containing protein</fullName>
    </recommendedName>
</protein>
<comment type="caution">
    <text evidence="3">The sequence shown here is derived from an EMBL/GenBank/DDBJ whole genome shotgun (WGS) entry which is preliminary data.</text>
</comment>
<dbReference type="Proteomes" id="UP000465301">
    <property type="component" value="Unassembled WGS sequence"/>
</dbReference>
<dbReference type="InterPro" id="IPR002104">
    <property type="entry name" value="Integrase_catalytic"/>
</dbReference>
<dbReference type="GO" id="GO:0003677">
    <property type="term" value="F:DNA binding"/>
    <property type="evidence" value="ECO:0007669"/>
    <property type="project" value="InterPro"/>
</dbReference>
<dbReference type="InterPro" id="IPR011010">
    <property type="entry name" value="DNA_brk_join_enz"/>
</dbReference>
<evidence type="ECO:0000259" key="2">
    <source>
        <dbReference type="PROSITE" id="PS51898"/>
    </source>
</evidence>
<proteinExistence type="predicted"/>
<dbReference type="GO" id="GO:0006310">
    <property type="term" value="P:DNA recombination"/>
    <property type="evidence" value="ECO:0007669"/>
    <property type="project" value="UniProtKB-KW"/>
</dbReference>
<dbReference type="SUPFAM" id="SSF56349">
    <property type="entry name" value="DNA breaking-rejoining enzymes"/>
    <property type="match status" value="1"/>
</dbReference>
<organism evidence="3 4">
    <name type="scientific">Mycobacterium timonense</name>
    <dbReference type="NCBI Taxonomy" id="701043"/>
    <lineage>
        <taxon>Bacteria</taxon>
        <taxon>Bacillati</taxon>
        <taxon>Actinomycetota</taxon>
        <taxon>Actinomycetes</taxon>
        <taxon>Mycobacteriales</taxon>
        <taxon>Mycobacteriaceae</taxon>
        <taxon>Mycobacterium</taxon>
        <taxon>Mycobacterium avium complex (MAC)</taxon>
    </lineage>
</organism>
<dbReference type="InterPro" id="IPR013762">
    <property type="entry name" value="Integrase-like_cat_sf"/>
</dbReference>